<proteinExistence type="predicted"/>
<keyword evidence="1" id="KW-0808">Transferase</keyword>
<evidence type="ECO:0000256" key="2">
    <source>
        <dbReference type="ARBA" id="ARBA00022741"/>
    </source>
</evidence>
<feature type="domain" description="Maltokinase N-terminal cap" evidence="5">
    <location>
        <begin position="20"/>
        <end position="103"/>
    </location>
</feature>
<dbReference type="EMBL" id="CP130472">
    <property type="protein sequence ID" value="WLS45223.1"/>
    <property type="molecule type" value="Genomic_DNA"/>
</dbReference>
<reference evidence="6 7" key="1">
    <citation type="submission" date="2023-07" db="EMBL/GenBank/DDBJ databases">
        <title>Micromonospora profundi TRM 95458 converts glycerol to a new osmotic compound.</title>
        <authorList>
            <person name="Lu D."/>
        </authorList>
    </citation>
    <scope>NUCLEOTIDE SEQUENCE [LARGE SCALE GENOMIC DNA]</scope>
    <source>
        <strain evidence="6 7">TRM95458</strain>
    </source>
</reference>
<sequence>MALLHRATLRPSKLALLTTWLPDRQWYQGPAGVDVVSSGAYRFDDPAGEVGIETMLVGVPGGPVHQVPLTYRAAPVDGADAWLVGTTEHSALGRRWVYDGCGDPVYAAALAHAILAGTGQAEQYFEVDGRREVHEPTMTVVASGAGDNSVRPVGDIRRVVDGDSTIIVTDSVELVVVRRPAEDGAAGAAGATLSGSWAGQPTTVPLAYARTL</sequence>
<keyword evidence="4" id="KW-0067">ATP-binding</keyword>
<gene>
    <name evidence="6" type="ORF">Q3V37_28320</name>
</gene>
<evidence type="ECO:0000256" key="3">
    <source>
        <dbReference type="ARBA" id="ARBA00022777"/>
    </source>
</evidence>
<dbReference type="InterPro" id="IPR040999">
    <property type="entry name" value="Mak_N_cap"/>
</dbReference>
<dbReference type="GO" id="GO:0005524">
    <property type="term" value="F:ATP binding"/>
    <property type="evidence" value="ECO:0007669"/>
    <property type="project" value="UniProtKB-KW"/>
</dbReference>
<evidence type="ECO:0000259" key="5">
    <source>
        <dbReference type="Pfam" id="PF18085"/>
    </source>
</evidence>
<dbReference type="RefSeq" id="WP_167945137.1">
    <property type="nucleotide sequence ID" value="NZ_CP130472.1"/>
</dbReference>
<keyword evidence="7" id="KW-1185">Reference proteome</keyword>
<dbReference type="GO" id="GO:0016301">
    <property type="term" value="F:kinase activity"/>
    <property type="evidence" value="ECO:0007669"/>
    <property type="project" value="UniProtKB-KW"/>
</dbReference>
<dbReference type="Proteomes" id="UP001235874">
    <property type="component" value="Chromosome"/>
</dbReference>
<evidence type="ECO:0000256" key="4">
    <source>
        <dbReference type="ARBA" id="ARBA00022840"/>
    </source>
</evidence>
<protein>
    <recommendedName>
        <fullName evidence="5">Maltokinase N-terminal cap domain-containing protein</fullName>
    </recommendedName>
</protein>
<dbReference type="Pfam" id="PF18085">
    <property type="entry name" value="Mak_N_cap"/>
    <property type="match status" value="1"/>
</dbReference>
<keyword evidence="3" id="KW-0418">Kinase</keyword>
<accession>A0AAJ6L516</accession>
<dbReference type="AlphaFoldDB" id="A0AAJ6L516"/>
<dbReference type="NCBIfam" id="NF047744">
    <property type="entry name" value="CG0192_rel"/>
    <property type="match status" value="1"/>
</dbReference>
<evidence type="ECO:0000313" key="6">
    <source>
        <dbReference type="EMBL" id="WLS45223.1"/>
    </source>
</evidence>
<organism evidence="6 7">
    <name type="scientific">Micromonospora profundi</name>
    <dbReference type="NCBI Taxonomy" id="1420889"/>
    <lineage>
        <taxon>Bacteria</taxon>
        <taxon>Bacillati</taxon>
        <taxon>Actinomycetota</taxon>
        <taxon>Actinomycetes</taxon>
        <taxon>Micromonosporales</taxon>
        <taxon>Micromonosporaceae</taxon>
        <taxon>Micromonospora</taxon>
    </lineage>
</organism>
<evidence type="ECO:0000256" key="1">
    <source>
        <dbReference type="ARBA" id="ARBA00022679"/>
    </source>
</evidence>
<dbReference type="KEGG" id="mprn:Q3V37_28320"/>
<name>A0AAJ6L516_9ACTN</name>
<evidence type="ECO:0000313" key="7">
    <source>
        <dbReference type="Proteomes" id="UP001235874"/>
    </source>
</evidence>
<keyword evidence="2" id="KW-0547">Nucleotide-binding</keyword>